<feature type="compositionally biased region" description="Basic and acidic residues" evidence="1">
    <location>
        <begin position="25"/>
        <end position="47"/>
    </location>
</feature>
<evidence type="ECO:0000313" key="3">
    <source>
        <dbReference type="Proteomes" id="UP001055429"/>
    </source>
</evidence>
<evidence type="ECO:0000313" key="2">
    <source>
        <dbReference type="EMBL" id="URI15494.1"/>
    </source>
</evidence>
<organism evidence="2 3">
    <name type="scientific">Brevundimonas albigilva</name>
    <dbReference type="NCBI Taxonomy" id="1312364"/>
    <lineage>
        <taxon>Bacteria</taxon>
        <taxon>Pseudomonadati</taxon>
        <taxon>Pseudomonadota</taxon>
        <taxon>Alphaproteobacteria</taxon>
        <taxon>Caulobacterales</taxon>
        <taxon>Caulobacteraceae</taxon>
        <taxon>Brevundimonas</taxon>
    </lineage>
</organism>
<dbReference type="Proteomes" id="UP001055429">
    <property type="component" value="Chromosome"/>
</dbReference>
<reference evidence="2" key="1">
    <citation type="submission" date="2022-05" db="EMBL/GenBank/DDBJ databases">
        <title>Brevundimonas albigilva TT17 genome sequence.</title>
        <authorList>
            <person name="Lee K."/>
            <person name="Son H."/>
        </authorList>
    </citation>
    <scope>NUCLEOTIDE SEQUENCE</scope>
    <source>
        <strain evidence="2">TT17</strain>
    </source>
</reference>
<feature type="region of interest" description="Disordered" evidence="1">
    <location>
        <begin position="20"/>
        <end position="50"/>
    </location>
</feature>
<protein>
    <submittedName>
        <fullName evidence="2">Uncharacterized protein</fullName>
    </submittedName>
</protein>
<keyword evidence="3" id="KW-1185">Reference proteome</keyword>
<accession>A0ABY4SMJ9</accession>
<name>A0ABY4SMJ9_9CAUL</name>
<evidence type="ECO:0000256" key="1">
    <source>
        <dbReference type="SAM" id="MobiDB-lite"/>
    </source>
</evidence>
<gene>
    <name evidence="2" type="ORF">M8231_00420</name>
</gene>
<sequence>MKPLASPALARPFVETTKPAVARDWPLRPERAQTESAQTERPRRAEAGETVATEAAKRHLEQLAAHLRILQTSGAANPAMAAMLAYEMKAALGAYAAAGAVAPPIVGLDALRARDQAAPPPRRVSVVV</sequence>
<dbReference type="EMBL" id="CP097649">
    <property type="protein sequence ID" value="URI15494.1"/>
    <property type="molecule type" value="Genomic_DNA"/>
</dbReference>
<dbReference type="RefSeq" id="WP_249751671.1">
    <property type="nucleotide sequence ID" value="NZ_CP097298.1"/>
</dbReference>
<proteinExistence type="predicted"/>